<dbReference type="Proteomes" id="UP000708148">
    <property type="component" value="Unassembled WGS sequence"/>
</dbReference>
<evidence type="ECO:0000313" key="1">
    <source>
        <dbReference type="EMBL" id="CAD7700059.1"/>
    </source>
</evidence>
<proteinExistence type="predicted"/>
<comment type="caution">
    <text evidence="1">The sequence shown here is derived from an EMBL/GenBank/DDBJ whole genome shotgun (WGS) entry which is preliminary data.</text>
</comment>
<keyword evidence="2" id="KW-1185">Reference proteome</keyword>
<organism evidence="1 2">
    <name type="scientific">Ostreobium quekettii</name>
    <dbReference type="NCBI Taxonomy" id="121088"/>
    <lineage>
        <taxon>Eukaryota</taxon>
        <taxon>Viridiplantae</taxon>
        <taxon>Chlorophyta</taxon>
        <taxon>core chlorophytes</taxon>
        <taxon>Ulvophyceae</taxon>
        <taxon>TCBD clade</taxon>
        <taxon>Bryopsidales</taxon>
        <taxon>Ostreobineae</taxon>
        <taxon>Ostreobiaceae</taxon>
        <taxon>Ostreobium</taxon>
    </lineage>
</organism>
<dbReference type="AlphaFoldDB" id="A0A8S1IY15"/>
<name>A0A8S1IY15_9CHLO</name>
<protein>
    <submittedName>
        <fullName evidence="1">Uncharacterized protein</fullName>
    </submittedName>
</protein>
<sequence>MKPSEHGLLAFCWAVEWKDHSTVRWRWGMSAYELKLERAENLWAPRVHSWNYAGQLALNFRFRDSISTNKDVHCSGAFARTKRVVGGCSFLGTLALSNAHAPKGLPTAALRTATRDALVLLFWTAVQRCAQGPLTGRHRRALSIKNKTGVVVASQTQTGMQFCYGVAIVQRRGSALSMTAGHSTLHAATAGTHPQLLNWPTMLHCKINIVQ</sequence>
<dbReference type="EMBL" id="CAJHUC010001167">
    <property type="protein sequence ID" value="CAD7700059.1"/>
    <property type="molecule type" value="Genomic_DNA"/>
</dbReference>
<gene>
    <name evidence="1" type="ORF">OSTQU699_LOCUS5418</name>
</gene>
<reference evidence="1" key="1">
    <citation type="submission" date="2020-12" db="EMBL/GenBank/DDBJ databases">
        <authorList>
            <person name="Iha C."/>
        </authorList>
    </citation>
    <scope>NUCLEOTIDE SEQUENCE</scope>
</reference>
<accession>A0A8S1IY15</accession>
<evidence type="ECO:0000313" key="2">
    <source>
        <dbReference type="Proteomes" id="UP000708148"/>
    </source>
</evidence>